<proteinExistence type="predicted"/>
<evidence type="ECO:0000313" key="3">
    <source>
        <dbReference type="Proteomes" id="UP000824998"/>
    </source>
</evidence>
<accession>A0A9P7YI53</accession>
<name>A0A9P7YI53_9HELO</name>
<dbReference type="Proteomes" id="UP000824998">
    <property type="component" value="Unassembled WGS sequence"/>
</dbReference>
<feature type="region of interest" description="Disordered" evidence="1">
    <location>
        <begin position="30"/>
        <end position="50"/>
    </location>
</feature>
<evidence type="ECO:0000256" key="1">
    <source>
        <dbReference type="SAM" id="MobiDB-lite"/>
    </source>
</evidence>
<dbReference type="EMBL" id="MU251501">
    <property type="protein sequence ID" value="KAG9233433.1"/>
    <property type="molecule type" value="Genomic_DNA"/>
</dbReference>
<sequence length="260" mass="29426">MENSTTQSLFQPLSPPKMFDQGRRVASSIYTSTTNGTPSKLSPKPTNPAEIVSKRGSMKKISKGMTDTTTLKCLVRSLSENFSQATRSKCPSSSVIVEDHSELVSRGYCPSCTATRENYTCLHSYLTSAHMCNLHSGLPLGVESLNFTPYILNFGRPCTSCSYREQYEGELQFFLKYRKMSGKAWGKEKATEERMLKEMERVRELSVEEWDAEKNIREAIVAKGDEIRGLEKGEAKGREKGLREHIEHFSVKMTRRLTVR</sequence>
<protein>
    <submittedName>
        <fullName evidence="2">Uncharacterized protein</fullName>
    </submittedName>
</protein>
<comment type="caution">
    <text evidence="2">The sequence shown here is derived from an EMBL/GenBank/DDBJ whole genome shotgun (WGS) entry which is preliminary data.</text>
</comment>
<dbReference type="OrthoDB" id="10295179at2759"/>
<dbReference type="AlphaFoldDB" id="A0A9P7YI53"/>
<evidence type="ECO:0000313" key="2">
    <source>
        <dbReference type="EMBL" id="KAG9233433.1"/>
    </source>
</evidence>
<keyword evidence="3" id="KW-1185">Reference proteome</keyword>
<organism evidence="2 3">
    <name type="scientific">Amylocarpus encephaloides</name>
    <dbReference type="NCBI Taxonomy" id="45428"/>
    <lineage>
        <taxon>Eukaryota</taxon>
        <taxon>Fungi</taxon>
        <taxon>Dikarya</taxon>
        <taxon>Ascomycota</taxon>
        <taxon>Pezizomycotina</taxon>
        <taxon>Leotiomycetes</taxon>
        <taxon>Helotiales</taxon>
        <taxon>Helotiales incertae sedis</taxon>
        <taxon>Amylocarpus</taxon>
    </lineage>
</organism>
<reference evidence="2" key="1">
    <citation type="journal article" date="2021" name="IMA Fungus">
        <title>Genomic characterization of three marine fungi, including Emericellopsis atlantica sp. nov. with signatures of a generalist lifestyle and marine biomass degradation.</title>
        <authorList>
            <person name="Hagestad O.C."/>
            <person name="Hou L."/>
            <person name="Andersen J.H."/>
            <person name="Hansen E.H."/>
            <person name="Altermark B."/>
            <person name="Li C."/>
            <person name="Kuhnert E."/>
            <person name="Cox R.J."/>
            <person name="Crous P.W."/>
            <person name="Spatafora J.W."/>
            <person name="Lail K."/>
            <person name="Amirebrahimi M."/>
            <person name="Lipzen A."/>
            <person name="Pangilinan J."/>
            <person name="Andreopoulos W."/>
            <person name="Hayes R.D."/>
            <person name="Ng V."/>
            <person name="Grigoriev I.V."/>
            <person name="Jackson S.A."/>
            <person name="Sutton T.D.S."/>
            <person name="Dobson A.D.W."/>
            <person name="Rama T."/>
        </authorList>
    </citation>
    <scope>NUCLEOTIDE SEQUENCE</scope>
    <source>
        <strain evidence="2">TRa018bII</strain>
    </source>
</reference>
<feature type="compositionally biased region" description="Polar residues" evidence="1">
    <location>
        <begin position="30"/>
        <end position="40"/>
    </location>
</feature>
<gene>
    <name evidence="2" type="ORF">BJ875DRAFT_464217</name>
</gene>